<evidence type="ECO:0000256" key="1">
    <source>
        <dbReference type="ARBA" id="ARBA00004496"/>
    </source>
</evidence>
<evidence type="ECO:0000256" key="4">
    <source>
        <dbReference type="ARBA" id="ARBA00023186"/>
    </source>
</evidence>
<name>A0ABM7SVM2_9MYCO</name>
<keyword evidence="4" id="KW-0143">Chaperone</keyword>
<keyword evidence="6" id="KW-1185">Reference proteome</keyword>
<sequence length="276" mass="29821">MLTTTVDGLWVLQAITGVEQTCPELGLRPMLPRLDTPERARSHPAAVELVAAGALDEAGNVDPMIREWLTVLLRRDLGLLVMIGVPGREPTRASICRFATWWVVLERHGDMVRLYPAGTAGNEASASDLLVGQIERLCGVAEAAPLRPVTLDTEQLLSSVRDTASLRSFLLDQRLDADQLQMVLTAADPARSAHANIVGLQAGVGPDELARIAVGDSTVSIVDTPAGRICIESVTSGQRQYQILSPGSRTDIGGAIQRLIRRLPAGDEWHSYRRVV</sequence>
<evidence type="ECO:0000313" key="5">
    <source>
        <dbReference type="EMBL" id="BCZ22183.1"/>
    </source>
</evidence>
<reference evidence="5 6" key="1">
    <citation type="submission" date="2021-07" db="EMBL/GenBank/DDBJ databases">
        <title>Complete genome sequence of nontuberculous Mycobacterium sp. TY59.</title>
        <authorList>
            <person name="Fukushima K."/>
        </authorList>
    </citation>
    <scope>NUCLEOTIDE SEQUENCE [LARGE SCALE GENOMIC DNA]</scope>
    <source>
        <strain evidence="5 6">TY59</strain>
    </source>
</reference>
<evidence type="ECO:0000256" key="3">
    <source>
        <dbReference type="ARBA" id="ARBA00022490"/>
    </source>
</evidence>
<dbReference type="Proteomes" id="UP000826012">
    <property type="component" value="Chromosome"/>
</dbReference>
<dbReference type="RefSeq" id="WP_221045515.1">
    <property type="nucleotide sequence ID" value="NZ_AP024828.1"/>
</dbReference>
<organism evidence="5 6">
    <name type="scientific">Mycobacterium senriense</name>
    <dbReference type="NCBI Taxonomy" id="2775496"/>
    <lineage>
        <taxon>Bacteria</taxon>
        <taxon>Bacillati</taxon>
        <taxon>Actinomycetota</taxon>
        <taxon>Actinomycetes</taxon>
        <taxon>Mycobacteriales</taxon>
        <taxon>Mycobacteriaceae</taxon>
        <taxon>Mycobacterium</taxon>
        <taxon>Mycobacterium avium complex (MAC)</taxon>
    </lineage>
</organism>
<accession>A0ABM7SVM2</accession>
<dbReference type="EMBL" id="AP024828">
    <property type="protein sequence ID" value="BCZ22183.1"/>
    <property type="molecule type" value="Genomic_DNA"/>
</dbReference>
<comment type="similarity">
    <text evidence="2">Belongs to the EspG family.</text>
</comment>
<gene>
    <name evidence="5" type="primary">espG2</name>
    <name evidence="5" type="ORF">MTY59_20380</name>
</gene>
<proteinExistence type="inferred from homology"/>
<protein>
    <submittedName>
        <fullName evidence="5">ESX-2 secretion-associated protein EspG2</fullName>
    </submittedName>
</protein>
<evidence type="ECO:0000256" key="2">
    <source>
        <dbReference type="ARBA" id="ARBA00006411"/>
    </source>
</evidence>
<dbReference type="InterPro" id="IPR025734">
    <property type="entry name" value="EspG"/>
</dbReference>
<comment type="subcellular location">
    <subcellularLocation>
        <location evidence="1">Cytoplasm</location>
    </subcellularLocation>
</comment>
<keyword evidence="3" id="KW-0963">Cytoplasm</keyword>
<evidence type="ECO:0000313" key="6">
    <source>
        <dbReference type="Proteomes" id="UP000826012"/>
    </source>
</evidence>
<dbReference type="Pfam" id="PF14011">
    <property type="entry name" value="ESX-1_EspG"/>
    <property type="match status" value="1"/>
</dbReference>